<accession>A0A081BSQ6</accession>
<dbReference type="AlphaFoldDB" id="A0A081BSQ6"/>
<sequence>MWEAPSAGRCVHEKVAPPAMPATIEARYCHVTFRSTHNHYRFSQQVFPADTLPISNTDLGPGSLALFCGSTPIFDENTVWFWPNIEEVTEPETLPPLRFDEQNSWWQTTMTLIEACAKLSRDKYLVGCPDLIERDAEEFLKRLPDSVMY</sequence>
<keyword evidence="2" id="KW-1185">Reference proteome</keyword>
<reference evidence="1" key="1">
    <citation type="journal article" date="2015" name="PeerJ">
        <title>First genomic representation of candidate bacterial phylum KSB3 points to enhanced environmental sensing as a trigger of wastewater bulking.</title>
        <authorList>
            <person name="Sekiguchi Y."/>
            <person name="Ohashi A."/>
            <person name="Parks D.H."/>
            <person name="Yamauchi T."/>
            <person name="Tyson G.W."/>
            <person name="Hugenholtz P."/>
        </authorList>
    </citation>
    <scope>NUCLEOTIDE SEQUENCE [LARGE SCALE GENOMIC DNA]</scope>
</reference>
<dbReference type="EMBL" id="DF820461">
    <property type="protein sequence ID" value="GAK54437.1"/>
    <property type="molecule type" value="Genomic_DNA"/>
</dbReference>
<evidence type="ECO:0000313" key="1">
    <source>
        <dbReference type="EMBL" id="GAK54437.1"/>
    </source>
</evidence>
<organism evidence="1">
    <name type="scientific">Candidatus Moduliflexus flocculans</name>
    <dbReference type="NCBI Taxonomy" id="1499966"/>
    <lineage>
        <taxon>Bacteria</taxon>
        <taxon>Candidatus Moduliflexota</taxon>
        <taxon>Candidatus Moduliflexia</taxon>
        <taxon>Candidatus Moduliflexales</taxon>
        <taxon>Candidatus Moduliflexaceae</taxon>
    </lineage>
</organism>
<dbReference type="STRING" id="1499966.U14_05722"/>
<proteinExistence type="predicted"/>
<dbReference type="HOGENOM" id="CLU_1746065_0_0_0"/>
<dbReference type="Proteomes" id="UP000030700">
    <property type="component" value="Unassembled WGS sequence"/>
</dbReference>
<protein>
    <submittedName>
        <fullName evidence="1">Trimethylamine corrinoid protein 2</fullName>
    </submittedName>
</protein>
<gene>
    <name evidence="1" type="ORF">U14_05722</name>
</gene>
<evidence type="ECO:0000313" key="2">
    <source>
        <dbReference type="Proteomes" id="UP000030700"/>
    </source>
</evidence>
<name>A0A081BSQ6_9BACT</name>